<reference evidence="1" key="2">
    <citation type="submission" date="2025-09" db="UniProtKB">
        <authorList>
            <consortium name="Ensembl"/>
        </authorList>
    </citation>
    <scope>IDENTIFICATION</scope>
</reference>
<dbReference type="PANTHER" id="PTHR47135:SF3">
    <property type="entry name" value="FIBRONECTIN TYPE-III DOMAIN-CONTAINING PROTEIN"/>
    <property type="match status" value="1"/>
</dbReference>
<keyword evidence="2" id="KW-1185">Reference proteome</keyword>
<dbReference type="OMA" id="TPCVPQK"/>
<evidence type="ECO:0000313" key="2">
    <source>
        <dbReference type="Proteomes" id="UP000261620"/>
    </source>
</evidence>
<dbReference type="SUPFAM" id="SSF49265">
    <property type="entry name" value="Fibronectin type III"/>
    <property type="match status" value="1"/>
</dbReference>
<accession>A0A3Q4AD79</accession>
<evidence type="ECO:0000313" key="1">
    <source>
        <dbReference type="Ensembl" id="ENSMMOP00000001930.1"/>
    </source>
</evidence>
<dbReference type="AlphaFoldDB" id="A0A3Q4AD79"/>
<sequence>VAVSWEPSKGASSYIAVAHGKGGYASSCNSSDTTCLFDDLLCSLNYSITVSASDETPCVPQQVTAEMVCSNDTGVVSWEE</sequence>
<organism evidence="1 2">
    <name type="scientific">Mola mola</name>
    <name type="common">Ocean sunfish</name>
    <name type="synonym">Tetraodon mola</name>
    <dbReference type="NCBI Taxonomy" id="94237"/>
    <lineage>
        <taxon>Eukaryota</taxon>
        <taxon>Metazoa</taxon>
        <taxon>Chordata</taxon>
        <taxon>Craniata</taxon>
        <taxon>Vertebrata</taxon>
        <taxon>Euteleostomi</taxon>
        <taxon>Actinopterygii</taxon>
        <taxon>Neopterygii</taxon>
        <taxon>Teleostei</taxon>
        <taxon>Neoteleostei</taxon>
        <taxon>Acanthomorphata</taxon>
        <taxon>Eupercaria</taxon>
        <taxon>Tetraodontiformes</taxon>
        <taxon>Molidae</taxon>
        <taxon>Mola</taxon>
    </lineage>
</organism>
<dbReference type="PANTHER" id="PTHR47135">
    <property type="entry name" value="FIBRONECTIN TYPE III DOMAIN-CONTAINING PROTEIN 7"/>
    <property type="match status" value="1"/>
</dbReference>
<name>A0A3Q4AD79_MOLML</name>
<proteinExistence type="predicted"/>
<dbReference type="Ensembl" id="ENSMMOT00000001965.1">
    <property type="protein sequence ID" value="ENSMMOP00000001930.1"/>
    <property type="gene ID" value="ENSMMOG00000001622.1"/>
</dbReference>
<dbReference type="Gene3D" id="2.60.40.10">
    <property type="entry name" value="Immunoglobulins"/>
    <property type="match status" value="1"/>
</dbReference>
<dbReference type="InterPro" id="IPR013783">
    <property type="entry name" value="Ig-like_fold"/>
</dbReference>
<reference evidence="1" key="1">
    <citation type="submission" date="2025-08" db="UniProtKB">
        <authorList>
            <consortium name="Ensembl"/>
        </authorList>
    </citation>
    <scope>IDENTIFICATION</scope>
</reference>
<dbReference type="Proteomes" id="UP000261620">
    <property type="component" value="Unplaced"/>
</dbReference>
<protein>
    <submittedName>
        <fullName evidence="1">Uncharacterized protein</fullName>
    </submittedName>
</protein>
<dbReference type="InterPro" id="IPR036116">
    <property type="entry name" value="FN3_sf"/>
</dbReference>